<evidence type="ECO:0000313" key="2">
    <source>
        <dbReference type="Proteomes" id="UP000744676"/>
    </source>
</evidence>
<reference evidence="1 2" key="1">
    <citation type="journal article" date="2020" name="Front. Microbiol.">
        <title>Phenotypic and Genetic Characterization of the Cheese Ripening Yeast Geotrichum candidum.</title>
        <authorList>
            <person name="Perkins V."/>
            <person name="Vignola S."/>
            <person name="Lessard M.H."/>
            <person name="Plante P.L."/>
            <person name="Corbeil J."/>
            <person name="Dugat-Bony E."/>
            <person name="Frenette M."/>
            <person name="Labrie S."/>
        </authorList>
    </citation>
    <scope>NUCLEOTIDE SEQUENCE [LARGE SCALE GENOMIC DNA]</scope>
    <source>
        <strain evidence="1 2">LMA-1147</strain>
    </source>
</reference>
<proteinExistence type="predicted"/>
<accession>A0ACB6UYT0</accession>
<name>A0ACB6UYT0_9ASCO</name>
<organism evidence="1 2">
    <name type="scientific">Geotrichum galactomycetum</name>
    <dbReference type="NCBI Taxonomy" id="27317"/>
    <lineage>
        <taxon>Eukaryota</taxon>
        <taxon>Fungi</taxon>
        <taxon>Dikarya</taxon>
        <taxon>Ascomycota</taxon>
        <taxon>Saccharomycotina</taxon>
        <taxon>Dipodascomycetes</taxon>
        <taxon>Dipodascales</taxon>
        <taxon>Dipodascaceae</taxon>
        <taxon>Geotrichum</taxon>
    </lineage>
</organism>
<gene>
    <name evidence="1" type="ORF">D0Z00_004317</name>
</gene>
<sequence>MTEPLPLKRNARSRWTLGLILLAVVVILWVASGFLINNIFESGEYRKPYFVTYLNTGTFTVYLLPTLFRYLNKSTAQHQHSTARKDLGSSGAEHGTSISTRSSSSSSSVPHYVPNVINLKENETGEREGLLTPNSLSSDNIVQSVLEADVAAAAAAAASAAENTRQFTVRETAIFSSQFCILWFLANLLSNACLSYTSVSNSTILLSTSSFFTLIIGALFRVETITTQKVLALVVSIVGLYLITVSSAATSDDDTNDAVTYSNAWLGNLMALLSAVVYGLYTTLLKVCIGDNESRINMYLFFGFVGLFNIILLWPVITLFNYLGVETFELPGSLHVWVIVLANAATTIISDFCWALAMLMTSPLVVTVGLSATIPLAIAGDMALKSHYDSFAYYLGATIMVAAIFRINHLENAENSRKHEHD</sequence>
<dbReference type="Proteomes" id="UP000744676">
    <property type="component" value="Unassembled WGS sequence"/>
</dbReference>
<evidence type="ECO:0000313" key="1">
    <source>
        <dbReference type="EMBL" id="KAF5092969.1"/>
    </source>
</evidence>
<comment type="caution">
    <text evidence="1">The sequence shown here is derived from an EMBL/GenBank/DDBJ whole genome shotgun (WGS) entry which is preliminary data.</text>
</comment>
<keyword evidence="2" id="KW-1185">Reference proteome</keyword>
<protein>
    <submittedName>
        <fullName evidence="1">Uncharacterized protein</fullName>
    </submittedName>
</protein>
<dbReference type="EMBL" id="QVQA01000297">
    <property type="protein sequence ID" value="KAF5092969.1"/>
    <property type="molecule type" value="Genomic_DNA"/>
</dbReference>